<keyword evidence="3" id="KW-1185">Reference proteome</keyword>
<keyword evidence="1" id="KW-0812">Transmembrane</keyword>
<evidence type="ECO:0000313" key="3">
    <source>
        <dbReference type="Proteomes" id="UP001215598"/>
    </source>
</evidence>
<sequence length="195" mass="22063">MQVILGSYNIVGVWRVWLGGTRPTQTPPDGKHFADRSYWGDAVRTTVWHIPEARRRTSTVMRSCPVTPVGPEPTLPLLPQVWGLRGLPKAVHQLRRVVATASTEFTALPAALPAVLIACRRRRRHRRLRPQRHCHHGCALPSNRLPHHIAHQQHVPHVTPPLPHITPTPPPAVPTPDLEFLNYYFFSIFSFDVLS</sequence>
<dbReference type="AlphaFoldDB" id="A0AAD7I0G8"/>
<name>A0AAD7I0G8_9AGAR</name>
<keyword evidence="1" id="KW-1133">Transmembrane helix</keyword>
<comment type="caution">
    <text evidence="2">The sequence shown here is derived from an EMBL/GenBank/DDBJ whole genome shotgun (WGS) entry which is preliminary data.</text>
</comment>
<evidence type="ECO:0000256" key="1">
    <source>
        <dbReference type="SAM" id="Phobius"/>
    </source>
</evidence>
<evidence type="ECO:0000313" key="2">
    <source>
        <dbReference type="EMBL" id="KAJ7732417.1"/>
    </source>
</evidence>
<keyword evidence="1" id="KW-0472">Membrane</keyword>
<dbReference type="EMBL" id="JARKIB010000145">
    <property type="protein sequence ID" value="KAJ7732417.1"/>
    <property type="molecule type" value="Genomic_DNA"/>
</dbReference>
<accession>A0AAD7I0G8</accession>
<reference evidence="2" key="1">
    <citation type="submission" date="2023-03" db="EMBL/GenBank/DDBJ databases">
        <title>Massive genome expansion in bonnet fungi (Mycena s.s.) driven by repeated elements and novel gene families across ecological guilds.</title>
        <authorList>
            <consortium name="Lawrence Berkeley National Laboratory"/>
            <person name="Harder C.B."/>
            <person name="Miyauchi S."/>
            <person name="Viragh M."/>
            <person name="Kuo A."/>
            <person name="Thoen E."/>
            <person name="Andreopoulos B."/>
            <person name="Lu D."/>
            <person name="Skrede I."/>
            <person name="Drula E."/>
            <person name="Henrissat B."/>
            <person name="Morin E."/>
            <person name="Kohler A."/>
            <person name="Barry K."/>
            <person name="LaButti K."/>
            <person name="Morin E."/>
            <person name="Salamov A."/>
            <person name="Lipzen A."/>
            <person name="Mereny Z."/>
            <person name="Hegedus B."/>
            <person name="Baldrian P."/>
            <person name="Stursova M."/>
            <person name="Weitz H."/>
            <person name="Taylor A."/>
            <person name="Grigoriev I.V."/>
            <person name="Nagy L.G."/>
            <person name="Martin F."/>
            <person name="Kauserud H."/>
        </authorList>
    </citation>
    <scope>NUCLEOTIDE SEQUENCE</scope>
    <source>
        <strain evidence="2">CBHHK182m</strain>
    </source>
</reference>
<feature type="transmembrane region" description="Helical" evidence="1">
    <location>
        <begin position="97"/>
        <end position="119"/>
    </location>
</feature>
<dbReference type="Proteomes" id="UP001215598">
    <property type="component" value="Unassembled WGS sequence"/>
</dbReference>
<gene>
    <name evidence="2" type="ORF">B0H16DRAFT_1770265</name>
</gene>
<organism evidence="2 3">
    <name type="scientific">Mycena metata</name>
    <dbReference type="NCBI Taxonomy" id="1033252"/>
    <lineage>
        <taxon>Eukaryota</taxon>
        <taxon>Fungi</taxon>
        <taxon>Dikarya</taxon>
        <taxon>Basidiomycota</taxon>
        <taxon>Agaricomycotina</taxon>
        <taxon>Agaricomycetes</taxon>
        <taxon>Agaricomycetidae</taxon>
        <taxon>Agaricales</taxon>
        <taxon>Marasmiineae</taxon>
        <taxon>Mycenaceae</taxon>
        <taxon>Mycena</taxon>
    </lineage>
</organism>
<proteinExistence type="predicted"/>
<protein>
    <submittedName>
        <fullName evidence="2">Uncharacterized protein</fullName>
    </submittedName>
</protein>